<sequence>MWIFFQRMFVERFRRLIDNGFFFCLCLLIANGVFGADTDEVKSVSVMEGDSVLLNTDVTDVKRDYQILWMFGPHESRIAEIYKQNIDFYDSNGTYGDRLKMDNKTGSLTITKIRIVHSGLYKLNIISSGGSSYLRFSVAVYGRHYGRSHSVLKYQDMS</sequence>
<gene>
    <name evidence="2" type="primary">zgc:171686</name>
</gene>
<organism evidence="1 2">
    <name type="scientific">Danio rerio</name>
    <name type="common">Zebrafish</name>
    <name type="synonym">Brachydanio rerio</name>
    <dbReference type="NCBI Taxonomy" id="7955"/>
    <lineage>
        <taxon>Eukaryota</taxon>
        <taxon>Metazoa</taxon>
        <taxon>Chordata</taxon>
        <taxon>Craniata</taxon>
        <taxon>Vertebrata</taxon>
        <taxon>Euteleostomi</taxon>
        <taxon>Actinopterygii</taxon>
        <taxon>Neopterygii</taxon>
        <taxon>Teleostei</taxon>
        <taxon>Ostariophysi</taxon>
        <taxon>Cypriniformes</taxon>
        <taxon>Danionidae</taxon>
        <taxon>Danioninae</taxon>
        <taxon>Danio</taxon>
    </lineage>
</organism>
<evidence type="ECO:0000313" key="1">
    <source>
        <dbReference type="Proteomes" id="UP000000437"/>
    </source>
</evidence>
<name>A0AC58IEF5_DANRE</name>
<dbReference type="RefSeq" id="XP_073792623.1">
    <property type="nucleotide sequence ID" value="XM_073936522.1"/>
</dbReference>
<evidence type="ECO:0000313" key="2">
    <source>
        <dbReference type="RefSeq" id="XP_073792623.1"/>
    </source>
</evidence>
<accession>A0AC58IEF5</accession>
<dbReference type="Proteomes" id="UP000000437">
    <property type="component" value="Chromosome 22"/>
</dbReference>
<reference evidence="2" key="1">
    <citation type="submission" date="2025-08" db="UniProtKB">
        <authorList>
            <consortium name="RefSeq"/>
        </authorList>
    </citation>
    <scope>IDENTIFICATION</scope>
    <source>
        <strain evidence="2">Tuebingen</strain>
        <tissue evidence="2">Fibroblasts and whole tissue</tissue>
    </source>
</reference>
<keyword evidence="1" id="KW-1185">Reference proteome</keyword>
<proteinExistence type="predicted"/>
<protein>
    <submittedName>
        <fullName evidence="2">Uncharacterized protein isoform X1</fullName>
    </submittedName>
</protein>